<feature type="region of interest" description="Disordered" evidence="1">
    <location>
        <begin position="90"/>
        <end position="118"/>
    </location>
</feature>
<dbReference type="InterPro" id="IPR013666">
    <property type="entry name" value="PH_pln"/>
</dbReference>
<evidence type="ECO:0000259" key="2">
    <source>
        <dbReference type="PROSITE" id="PS50003"/>
    </source>
</evidence>
<name>A0A5J5A4H4_9ASTE</name>
<dbReference type="InterPro" id="IPR011993">
    <property type="entry name" value="PH-like_dom_sf"/>
</dbReference>
<dbReference type="Pfam" id="PF08458">
    <property type="entry name" value="PH_2"/>
    <property type="match status" value="1"/>
</dbReference>
<dbReference type="Proteomes" id="UP000325577">
    <property type="component" value="Linkage Group LG3"/>
</dbReference>
<sequence length="421" mass="45545">MIVAVSSSSSASKCSLNKLENIEEDCPASWLPEVPCPPPETPTESMEFLARSWSLSAMELSKALSHTQIASNHILDKPSLCSFGGEANLASSTVTREPQPQPLPSTESPPISPRGSDDTKELFLLHQALNPDFLSSQQLLKNGLYRGIMRGKTMGKWLKDQKERKKQELRTHNAQLHAAVSVAGVAAAVAALAASSAASPDKSTTQNRATSKKSAAIASAAALVASHCIEIAEEMGAEQDQILSVVSSAINARTNGDIMTLTAGAATALRGAATLRARLQKGFGAATIALSEEQEGKDSNVTTALNFVSKGGELLKRTRKGALHWKEVSFNINSNWQVIAKMKSRHMAGTFTKKKKCVVSGVYCDIPAWAGREREESNEQRAYFGIKTTDRIIEFECRSKGDKQMWMEGIQHMLNCRANMI</sequence>
<dbReference type="PANTHER" id="PTHR31351:SF2">
    <property type="entry name" value="PHOSPHOINOSITIDE BINDING PROTEIN"/>
    <property type="match status" value="1"/>
</dbReference>
<dbReference type="Gene3D" id="2.30.29.30">
    <property type="entry name" value="Pleckstrin-homology domain (PH domain)/Phosphotyrosine-binding domain (PTB)"/>
    <property type="match status" value="1"/>
</dbReference>
<dbReference type="SUPFAM" id="SSF50729">
    <property type="entry name" value="PH domain-like"/>
    <property type="match status" value="1"/>
</dbReference>
<evidence type="ECO:0000313" key="3">
    <source>
        <dbReference type="EMBL" id="KAA8525269.1"/>
    </source>
</evidence>
<dbReference type="SMART" id="SM00233">
    <property type="entry name" value="PH"/>
    <property type="match status" value="1"/>
</dbReference>
<dbReference type="PANTHER" id="PTHR31351">
    <property type="entry name" value="EXPRESSED PROTEIN"/>
    <property type="match status" value="1"/>
</dbReference>
<dbReference type="InterPro" id="IPR040269">
    <property type="entry name" value="VAB"/>
</dbReference>
<evidence type="ECO:0000256" key="1">
    <source>
        <dbReference type="SAM" id="MobiDB-lite"/>
    </source>
</evidence>
<accession>A0A5J5A4H4</accession>
<dbReference type="OrthoDB" id="1926216at2759"/>
<feature type="domain" description="PH" evidence="2">
    <location>
        <begin position="307"/>
        <end position="415"/>
    </location>
</feature>
<evidence type="ECO:0000313" key="4">
    <source>
        <dbReference type="Proteomes" id="UP000325577"/>
    </source>
</evidence>
<dbReference type="PROSITE" id="PS50003">
    <property type="entry name" value="PH_DOMAIN"/>
    <property type="match status" value="1"/>
</dbReference>
<dbReference type="InterPro" id="IPR008546">
    <property type="entry name" value="VAN3-bd-like_auxin_canal"/>
</dbReference>
<keyword evidence="4" id="KW-1185">Reference proteome</keyword>
<proteinExistence type="predicted"/>
<dbReference type="Pfam" id="PF05703">
    <property type="entry name" value="Auxin_canalis"/>
    <property type="match status" value="1"/>
</dbReference>
<protein>
    <recommendedName>
        <fullName evidence="2">PH domain-containing protein</fullName>
    </recommendedName>
</protein>
<dbReference type="AlphaFoldDB" id="A0A5J5A4H4"/>
<dbReference type="EMBL" id="CM018046">
    <property type="protein sequence ID" value="KAA8525269.1"/>
    <property type="molecule type" value="Genomic_DNA"/>
</dbReference>
<organism evidence="3 4">
    <name type="scientific">Nyssa sinensis</name>
    <dbReference type="NCBI Taxonomy" id="561372"/>
    <lineage>
        <taxon>Eukaryota</taxon>
        <taxon>Viridiplantae</taxon>
        <taxon>Streptophyta</taxon>
        <taxon>Embryophyta</taxon>
        <taxon>Tracheophyta</taxon>
        <taxon>Spermatophyta</taxon>
        <taxon>Magnoliopsida</taxon>
        <taxon>eudicotyledons</taxon>
        <taxon>Gunneridae</taxon>
        <taxon>Pentapetalae</taxon>
        <taxon>asterids</taxon>
        <taxon>Cornales</taxon>
        <taxon>Nyssaceae</taxon>
        <taxon>Nyssa</taxon>
    </lineage>
</organism>
<dbReference type="InterPro" id="IPR001849">
    <property type="entry name" value="PH_domain"/>
</dbReference>
<feature type="compositionally biased region" description="Polar residues" evidence="1">
    <location>
        <begin position="90"/>
        <end position="109"/>
    </location>
</feature>
<reference evidence="3 4" key="1">
    <citation type="submission" date="2019-09" db="EMBL/GenBank/DDBJ databases">
        <title>A chromosome-level genome assembly of the Chinese tupelo Nyssa sinensis.</title>
        <authorList>
            <person name="Yang X."/>
            <person name="Kang M."/>
            <person name="Yang Y."/>
            <person name="Xiong H."/>
            <person name="Wang M."/>
            <person name="Zhang Z."/>
            <person name="Wang Z."/>
            <person name="Wu H."/>
            <person name="Ma T."/>
            <person name="Liu J."/>
            <person name="Xi Z."/>
        </authorList>
    </citation>
    <scope>NUCLEOTIDE SEQUENCE [LARGE SCALE GENOMIC DNA]</scope>
    <source>
        <strain evidence="3">J267</strain>
        <tissue evidence="3">Leaf</tissue>
    </source>
</reference>
<gene>
    <name evidence="3" type="ORF">F0562_007124</name>
</gene>